<evidence type="ECO:0000313" key="9">
    <source>
        <dbReference type="EMBL" id="QUL99188.1"/>
    </source>
</evidence>
<evidence type="ECO:0000256" key="2">
    <source>
        <dbReference type="ARBA" id="ARBA00023012"/>
    </source>
</evidence>
<keyword evidence="7" id="KW-0802">TPR repeat</keyword>
<dbReference type="InterPro" id="IPR019734">
    <property type="entry name" value="TPR_rpt"/>
</dbReference>
<evidence type="ECO:0000256" key="7">
    <source>
        <dbReference type="PROSITE-ProRule" id="PRU00339"/>
    </source>
</evidence>
<dbReference type="AlphaFoldDB" id="A0AAT9LEP8"/>
<feature type="domain" description="Response regulatory" evidence="8">
    <location>
        <begin position="11"/>
        <end position="125"/>
    </location>
</feature>
<keyword evidence="5" id="KW-0804">Transcription</keyword>
<sequence>MKVVSEDITGKILLVDDDKSIRVTISEALESAGHTVVTAVDGEHGLEKFSEDTFDLVLLDMKMPGTDGMEVLKRIKTIEPTQPVIMITGFGTVETAVEAMKLGAVDYIQKPFTPEEIRAIVKRVLERKNLDEKNIASASQFIEYAKKAIVERDLDRAYEYLKNAVKIDPTVPEPFNLMGIIMEVRGNMSDAQRMYRAALALDPSYAPALENLDRTVMFSRRRESVKVDELIKEQEKQCTG</sequence>
<dbReference type="GO" id="GO:0032993">
    <property type="term" value="C:protein-DNA complex"/>
    <property type="evidence" value="ECO:0007669"/>
    <property type="project" value="TreeGrafter"/>
</dbReference>
<dbReference type="InterPro" id="IPR001789">
    <property type="entry name" value="Sig_transdc_resp-reg_receiver"/>
</dbReference>
<keyword evidence="1 6" id="KW-0597">Phosphoprotein</keyword>
<protein>
    <submittedName>
        <fullName evidence="9">Response regulator</fullName>
    </submittedName>
</protein>
<name>A0AAT9LEP8_9FIRM</name>
<evidence type="ECO:0000256" key="6">
    <source>
        <dbReference type="PROSITE-ProRule" id="PRU00169"/>
    </source>
</evidence>
<dbReference type="Pfam" id="PF00072">
    <property type="entry name" value="Response_reg"/>
    <property type="match status" value="1"/>
</dbReference>
<dbReference type="SUPFAM" id="SSF52172">
    <property type="entry name" value="CheY-like"/>
    <property type="match status" value="1"/>
</dbReference>
<dbReference type="GO" id="GO:0000976">
    <property type="term" value="F:transcription cis-regulatory region binding"/>
    <property type="evidence" value="ECO:0007669"/>
    <property type="project" value="TreeGrafter"/>
</dbReference>
<dbReference type="PANTHER" id="PTHR48111:SF1">
    <property type="entry name" value="TWO-COMPONENT RESPONSE REGULATOR ORR33"/>
    <property type="match status" value="1"/>
</dbReference>
<dbReference type="FunFam" id="3.40.50.2300:FF:000018">
    <property type="entry name" value="DNA-binding transcriptional regulator NtrC"/>
    <property type="match status" value="1"/>
</dbReference>
<dbReference type="KEGG" id="fcz:IMF26_03790"/>
<dbReference type="GO" id="GO:0006355">
    <property type="term" value="P:regulation of DNA-templated transcription"/>
    <property type="evidence" value="ECO:0007669"/>
    <property type="project" value="TreeGrafter"/>
</dbReference>
<keyword evidence="4" id="KW-0238">DNA-binding</keyword>
<organism evidence="9">
    <name type="scientific">Candidatus Fermentithermobacillus carboniphilus</name>
    <dbReference type="NCBI Taxonomy" id="3085328"/>
    <lineage>
        <taxon>Bacteria</taxon>
        <taxon>Bacillati</taxon>
        <taxon>Bacillota</taxon>
        <taxon>Candidatus Fermentithermobacillia</taxon>
        <taxon>Candidatus Fermentithermobacillales</taxon>
        <taxon>Candidatus Fermentithermobacillaceae</taxon>
        <taxon>Candidatus Fermentithermobacillus</taxon>
    </lineage>
</organism>
<gene>
    <name evidence="9" type="ORF">IMF26_03790</name>
</gene>
<keyword evidence="3" id="KW-0805">Transcription regulation</keyword>
<dbReference type="SMART" id="SM00448">
    <property type="entry name" value="REC"/>
    <property type="match status" value="1"/>
</dbReference>
<dbReference type="SUPFAM" id="SSF48452">
    <property type="entry name" value="TPR-like"/>
    <property type="match status" value="1"/>
</dbReference>
<dbReference type="PROSITE" id="PS50110">
    <property type="entry name" value="RESPONSE_REGULATORY"/>
    <property type="match status" value="1"/>
</dbReference>
<evidence type="ECO:0000256" key="4">
    <source>
        <dbReference type="ARBA" id="ARBA00023125"/>
    </source>
</evidence>
<dbReference type="EMBL" id="CP062796">
    <property type="protein sequence ID" value="QUL99188.1"/>
    <property type="molecule type" value="Genomic_DNA"/>
</dbReference>
<accession>A0AAT9LEP8</accession>
<dbReference type="PANTHER" id="PTHR48111">
    <property type="entry name" value="REGULATOR OF RPOS"/>
    <property type="match status" value="1"/>
</dbReference>
<feature type="modified residue" description="4-aspartylphosphate" evidence="6">
    <location>
        <position position="60"/>
    </location>
</feature>
<dbReference type="GO" id="GO:0005829">
    <property type="term" value="C:cytosol"/>
    <property type="evidence" value="ECO:0007669"/>
    <property type="project" value="TreeGrafter"/>
</dbReference>
<dbReference type="InterPro" id="IPR011006">
    <property type="entry name" value="CheY-like_superfamily"/>
</dbReference>
<evidence type="ECO:0000259" key="8">
    <source>
        <dbReference type="PROSITE" id="PS50110"/>
    </source>
</evidence>
<dbReference type="PROSITE" id="PS50005">
    <property type="entry name" value="TPR"/>
    <property type="match status" value="1"/>
</dbReference>
<dbReference type="Gene3D" id="1.25.40.10">
    <property type="entry name" value="Tetratricopeptide repeat domain"/>
    <property type="match status" value="1"/>
</dbReference>
<dbReference type="GO" id="GO:0000156">
    <property type="term" value="F:phosphorelay response regulator activity"/>
    <property type="evidence" value="ECO:0007669"/>
    <property type="project" value="TreeGrafter"/>
</dbReference>
<dbReference type="InterPro" id="IPR011990">
    <property type="entry name" value="TPR-like_helical_dom_sf"/>
</dbReference>
<reference evidence="9" key="2">
    <citation type="journal article" date="2023" name="Biology">
        <title>Prokaryotic Life Associated with Coal-Fire Gas Vents Revealed by Metagenomics.</title>
        <authorList>
            <person name="Kadnikov V.V."/>
            <person name="Mardanov A.V."/>
            <person name="Beletsky A.V."/>
            <person name="Karnachuk O.V."/>
            <person name="Ravin N.V."/>
        </authorList>
    </citation>
    <scope>NUCLEOTIDE SEQUENCE</scope>
    <source>
        <strain evidence="9">Bu02</strain>
    </source>
</reference>
<evidence type="ECO:0000256" key="1">
    <source>
        <dbReference type="ARBA" id="ARBA00022553"/>
    </source>
</evidence>
<dbReference type="Gene3D" id="3.40.50.2300">
    <property type="match status" value="1"/>
</dbReference>
<evidence type="ECO:0000256" key="3">
    <source>
        <dbReference type="ARBA" id="ARBA00023015"/>
    </source>
</evidence>
<dbReference type="InterPro" id="IPR039420">
    <property type="entry name" value="WalR-like"/>
</dbReference>
<proteinExistence type="predicted"/>
<keyword evidence="2" id="KW-0902">Two-component regulatory system</keyword>
<evidence type="ECO:0000256" key="5">
    <source>
        <dbReference type="ARBA" id="ARBA00023163"/>
    </source>
</evidence>
<feature type="repeat" description="TPR" evidence="7">
    <location>
        <begin position="172"/>
        <end position="205"/>
    </location>
</feature>
<reference evidence="9" key="1">
    <citation type="submission" date="2020-10" db="EMBL/GenBank/DDBJ databases">
        <authorList>
            <person name="Kadnikov V."/>
            <person name="Beletsky A.V."/>
            <person name="Mardanov A.V."/>
            <person name="Karnachuk O.V."/>
            <person name="Ravin N.V."/>
        </authorList>
    </citation>
    <scope>NUCLEOTIDE SEQUENCE</scope>
    <source>
        <strain evidence="9">Bu02</strain>
    </source>
</reference>